<protein>
    <recommendedName>
        <fullName evidence="3">Phage tail protein</fullName>
    </recommendedName>
</protein>
<reference evidence="1 2" key="1">
    <citation type="submission" date="2016-05" db="EMBL/GenBank/DDBJ databases">
        <authorList>
            <person name="Gu J."/>
        </authorList>
    </citation>
    <scope>NUCLEOTIDE SEQUENCE [LARGE SCALE GENOMIC DNA]</scope>
    <source>
        <strain evidence="1 2">ACCC40021</strain>
    </source>
</reference>
<dbReference type="EMBL" id="CP015588">
    <property type="protein sequence ID" value="APY88165.1"/>
    <property type="molecule type" value="Genomic_DNA"/>
</dbReference>
<gene>
    <name evidence="1" type="ORF">A7J05_22950</name>
</gene>
<organism evidence="1 2">
    <name type="scientific">Streptomyces alfalfae</name>
    <dbReference type="NCBI Taxonomy" id="1642299"/>
    <lineage>
        <taxon>Bacteria</taxon>
        <taxon>Bacillati</taxon>
        <taxon>Actinomycetota</taxon>
        <taxon>Actinomycetes</taxon>
        <taxon>Kitasatosporales</taxon>
        <taxon>Streptomycetaceae</taxon>
        <taxon>Streptomyces</taxon>
    </lineage>
</organism>
<evidence type="ECO:0008006" key="3">
    <source>
        <dbReference type="Google" id="ProtNLM"/>
    </source>
</evidence>
<accession>A0ABM6GVP3</accession>
<dbReference type="RefSeq" id="WP_076686089.1">
    <property type="nucleotide sequence ID" value="NZ_CP015588.1"/>
</dbReference>
<sequence>MATIGYADLPVPGGGDGPDGAAALAALAEALDPHLVQHVANLAERNSTMSDAPTGMLVIAADGTTWAKTASGWATLYEPLQPWQSTISLKSGFEEGIVDLGVRLTDGGKHVWLKGRIQRTDGQLIYDANAVNLGSVPSSLTPAELRTFDGTCSMGGATTDATGRLEILNTGVTSAYGVAGDILWWYQGTDGTAWVDISGDYWLD</sequence>
<name>A0ABM6GVP3_9ACTN</name>
<evidence type="ECO:0000313" key="2">
    <source>
        <dbReference type="Proteomes" id="UP000187191"/>
    </source>
</evidence>
<dbReference type="Proteomes" id="UP000187191">
    <property type="component" value="Chromosome"/>
</dbReference>
<proteinExistence type="predicted"/>
<keyword evidence="2" id="KW-1185">Reference proteome</keyword>
<evidence type="ECO:0000313" key="1">
    <source>
        <dbReference type="EMBL" id="APY88165.1"/>
    </source>
</evidence>